<feature type="binding site" evidence="10">
    <location>
        <position position="39"/>
    </location>
    <ligand>
        <name>Mg(2+)</name>
        <dbReference type="ChEBI" id="CHEBI:18420"/>
    </ligand>
</feature>
<comment type="cofactor">
    <cofactor evidence="2 10">
        <name>Mg(2+)</name>
        <dbReference type="ChEBI" id="CHEBI:18420"/>
    </cofactor>
</comment>
<evidence type="ECO:0000256" key="10">
    <source>
        <dbReference type="HAMAP-Rule" id="MF_00495"/>
    </source>
</evidence>
<feature type="binding site" evidence="10">
    <location>
        <position position="196"/>
    </location>
    <ligand>
        <name>Mg(2+)</name>
        <dbReference type="ChEBI" id="CHEBI:18420"/>
    </ligand>
</feature>
<dbReference type="PANTHER" id="PTHR43434">
    <property type="entry name" value="PHOSPHOGLYCOLATE PHOSPHATASE"/>
    <property type="match status" value="1"/>
</dbReference>
<proteinExistence type="inferred from homology"/>
<evidence type="ECO:0000256" key="9">
    <source>
        <dbReference type="ARBA" id="ARBA00023277"/>
    </source>
</evidence>
<keyword evidence="12" id="KW-1185">Reference proteome</keyword>
<dbReference type="HAMAP" id="MF_00495">
    <property type="entry name" value="GPH_hydrolase_bact"/>
    <property type="match status" value="1"/>
</dbReference>
<evidence type="ECO:0000313" key="12">
    <source>
        <dbReference type="Proteomes" id="UP001059971"/>
    </source>
</evidence>
<dbReference type="InterPro" id="IPR023214">
    <property type="entry name" value="HAD_sf"/>
</dbReference>
<comment type="catalytic activity">
    <reaction evidence="1 10">
        <text>2-phosphoglycolate + H2O = glycolate + phosphate</text>
        <dbReference type="Rhea" id="RHEA:14369"/>
        <dbReference type="ChEBI" id="CHEBI:15377"/>
        <dbReference type="ChEBI" id="CHEBI:29805"/>
        <dbReference type="ChEBI" id="CHEBI:43474"/>
        <dbReference type="ChEBI" id="CHEBI:58033"/>
        <dbReference type="EC" id="3.1.3.18"/>
    </reaction>
</comment>
<evidence type="ECO:0000256" key="2">
    <source>
        <dbReference type="ARBA" id="ARBA00001946"/>
    </source>
</evidence>
<comment type="pathway">
    <text evidence="3 10">Organic acid metabolism; glycolate biosynthesis; glycolate from 2-phosphoglycolate: step 1/1.</text>
</comment>
<dbReference type="PANTHER" id="PTHR43434:SF1">
    <property type="entry name" value="PHOSPHOGLYCOLATE PHOSPHATASE"/>
    <property type="match status" value="1"/>
</dbReference>
<dbReference type="InterPro" id="IPR006439">
    <property type="entry name" value="HAD-SF_hydro_IA"/>
</dbReference>
<dbReference type="EC" id="3.1.3.18" evidence="5 10"/>
<feature type="binding site" evidence="10">
    <location>
        <position position="37"/>
    </location>
    <ligand>
        <name>Mg(2+)</name>
        <dbReference type="ChEBI" id="CHEBI:18420"/>
    </ligand>
</feature>
<dbReference type="InterPro" id="IPR023198">
    <property type="entry name" value="PGP-like_dom2"/>
</dbReference>
<feature type="active site" description="Nucleophile" evidence="10">
    <location>
        <position position="37"/>
    </location>
</feature>
<keyword evidence="9 10" id="KW-0119">Carbohydrate metabolism</keyword>
<keyword evidence="8 10" id="KW-0460">Magnesium</keyword>
<dbReference type="Gene3D" id="3.40.50.1000">
    <property type="entry name" value="HAD superfamily/HAD-like"/>
    <property type="match status" value="1"/>
</dbReference>
<dbReference type="SFLD" id="SFLDG01135">
    <property type="entry name" value="C1.5.6:_HAD__Beta-PGM__Phospha"/>
    <property type="match status" value="1"/>
</dbReference>
<evidence type="ECO:0000256" key="8">
    <source>
        <dbReference type="ARBA" id="ARBA00022842"/>
    </source>
</evidence>
<name>A0ABM7G8Q7_9SPHN</name>
<dbReference type="InterPro" id="IPR036412">
    <property type="entry name" value="HAD-like_sf"/>
</dbReference>
<dbReference type="SUPFAM" id="SSF56784">
    <property type="entry name" value="HAD-like"/>
    <property type="match status" value="1"/>
</dbReference>
<organism evidence="11 12">
    <name type="scientific">Sphingomonas bisphenolicum</name>
    <dbReference type="NCBI Taxonomy" id="296544"/>
    <lineage>
        <taxon>Bacteria</taxon>
        <taxon>Pseudomonadati</taxon>
        <taxon>Pseudomonadota</taxon>
        <taxon>Alphaproteobacteria</taxon>
        <taxon>Sphingomonadales</taxon>
        <taxon>Sphingomonadaceae</taxon>
        <taxon>Sphingomonas</taxon>
    </lineage>
</organism>
<keyword evidence="6 10" id="KW-0479">Metal-binding</keyword>
<dbReference type="NCBIfam" id="TIGR01549">
    <property type="entry name" value="HAD-SF-IA-v1"/>
    <property type="match status" value="1"/>
</dbReference>
<protein>
    <recommendedName>
        <fullName evidence="5 10">Phosphoglycolate phosphatase</fullName>
        <shortName evidence="10">PGP</shortName>
        <shortName evidence="10">PGPase</shortName>
        <ecNumber evidence="5 10">3.1.3.18</ecNumber>
    </recommendedName>
</protein>
<dbReference type="InterPro" id="IPR050155">
    <property type="entry name" value="HAD-like_hydrolase_sf"/>
</dbReference>
<comment type="function">
    <text evidence="10">Specifically catalyzes the dephosphorylation of 2-phosphoglycolate. Is involved in the dissimilation of the intracellular 2-phosphoglycolate formed during the DNA repair of 3'-phosphoglycolate ends, a major class of DNA lesions induced by oxidative stress.</text>
</comment>
<dbReference type="PRINTS" id="PR00413">
    <property type="entry name" value="HADHALOGNASE"/>
</dbReference>
<dbReference type="EMBL" id="AP018817">
    <property type="protein sequence ID" value="BBF71186.1"/>
    <property type="molecule type" value="Genomic_DNA"/>
</dbReference>
<accession>A0ABM7G8Q7</accession>
<evidence type="ECO:0000256" key="6">
    <source>
        <dbReference type="ARBA" id="ARBA00022723"/>
    </source>
</evidence>
<dbReference type="Proteomes" id="UP001059971">
    <property type="component" value="Chromosome 1"/>
</dbReference>
<reference evidence="11" key="1">
    <citation type="submission" date="2018-07" db="EMBL/GenBank/DDBJ databases">
        <title>Complete genome sequence of Sphingomonas bisphenolicum strain AO1, a bisphenol A degradative bacterium isolated from Japanese farm field.</title>
        <authorList>
            <person name="Murakami M."/>
            <person name="Koh M."/>
            <person name="Koba S."/>
            <person name="Matsumura Y."/>
        </authorList>
    </citation>
    <scope>NUCLEOTIDE SEQUENCE</scope>
    <source>
        <strain evidence="11">AO1</strain>
    </source>
</reference>
<evidence type="ECO:0000256" key="4">
    <source>
        <dbReference type="ARBA" id="ARBA00006171"/>
    </source>
</evidence>
<keyword evidence="7 10" id="KW-0378">Hydrolase</keyword>
<evidence type="ECO:0000256" key="7">
    <source>
        <dbReference type="ARBA" id="ARBA00022801"/>
    </source>
</evidence>
<evidence type="ECO:0000256" key="1">
    <source>
        <dbReference type="ARBA" id="ARBA00000830"/>
    </source>
</evidence>
<dbReference type="Pfam" id="PF00702">
    <property type="entry name" value="Hydrolase"/>
    <property type="match status" value="1"/>
</dbReference>
<comment type="similarity">
    <text evidence="4 10">Belongs to the HAD-like hydrolase superfamily. CbbY/CbbZ/Gph/YieH family.</text>
</comment>
<dbReference type="SFLD" id="SFLDG01129">
    <property type="entry name" value="C1.5:_HAD__Beta-PGM__Phosphata"/>
    <property type="match status" value="1"/>
</dbReference>
<evidence type="ECO:0000313" key="11">
    <source>
        <dbReference type="EMBL" id="BBF71186.1"/>
    </source>
</evidence>
<evidence type="ECO:0000256" key="3">
    <source>
        <dbReference type="ARBA" id="ARBA00004818"/>
    </source>
</evidence>
<gene>
    <name evidence="11" type="ORF">SBA_ch1_33860</name>
</gene>
<dbReference type="SFLD" id="SFLDS00003">
    <property type="entry name" value="Haloacid_Dehalogenase"/>
    <property type="match status" value="1"/>
</dbReference>
<sequence>MPLSAMFALPLPPRTRHGGGMTSPPIDPIPFDIVGFDLDGTLIDTSGDLAAAVNYAIGTIGRPPFPAASIHPFVGKGAKIMLARALDASGGYTADTLDALLPILLDYYEQNLAIHSVPYPGLLDAMDALAEAGVTLAICTNKAERFTIPLMRQLGLSDRFAAIVGGDTVGVAKPDPAPIREMIARAGGGRALFVGDTINDIAGARNAGIANVAVGFGFLDGPVENLEADAVIHHFDELVPLLRRWPA</sequence>
<evidence type="ECO:0000256" key="5">
    <source>
        <dbReference type="ARBA" id="ARBA00013078"/>
    </source>
</evidence>
<dbReference type="Gene3D" id="1.10.150.240">
    <property type="entry name" value="Putative phosphatase, domain 2"/>
    <property type="match status" value="1"/>
</dbReference>
<dbReference type="InterPro" id="IPR037512">
    <property type="entry name" value="PGPase_prok"/>
</dbReference>